<reference evidence="1" key="1">
    <citation type="submission" date="2022-07" db="EMBL/GenBank/DDBJ databases">
        <title>Phylogenomic reconstructions and comparative analyses of Kickxellomycotina fungi.</title>
        <authorList>
            <person name="Reynolds N.K."/>
            <person name="Stajich J.E."/>
            <person name="Barry K."/>
            <person name="Grigoriev I.V."/>
            <person name="Crous P."/>
            <person name="Smith M.E."/>
        </authorList>
    </citation>
    <scope>NUCLEOTIDE SEQUENCE</scope>
    <source>
        <strain evidence="1">CBS 109366</strain>
    </source>
</reference>
<dbReference type="Proteomes" id="UP001140234">
    <property type="component" value="Unassembled WGS sequence"/>
</dbReference>
<proteinExistence type="predicted"/>
<feature type="non-terminal residue" evidence="1">
    <location>
        <position position="1"/>
    </location>
</feature>
<evidence type="ECO:0000313" key="1">
    <source>
        <dbReference type="EMBL" id="KAJ2764399.1"/>
    </source>
</evidence>
<name>A0ACC1JNY6_9FUNG</name>
<gene>
    <name evidence="1" type="ORF">IWQ57_005182</name>
</gene>
<evidence type="ECO:0000313" key="2">
    <source>
        <dbReference type="Proteomes" id="UP001140234"/>
    </source>
</evidence>
<protein>
    <submittedName>
        <fullName evidence="1">Uncharacterized protein</fullName>
    </submittedName>
</protein>
<comment type="caution">
    <text evidence="1">The sequence shown here is derived from an EMBL/GenBank/DDBJ whole genome shotgun (WGS) entry which is preliminary data.</text>
</comment>
<organism evidence="1 2">
    <name type="scientific">Coemansia nantahalensis</name>
    <dbReference type="NCBI Taxonomy" id="2789366"/>
    <lineage>
        <taxon>Eukaryota</taxon>
        <taxon>Fungi</taxon>
        <taxon>Fungi incertae sedis</taxon>
        <taxon>Zoopagomycota</taxon>
        <taxon>Kickxellomycotina</taxon>
        <taxon>Kickxellomycetes</taxon>
        <taxon>Kickxellales</taxon>
        <taxon>Kickxellaceae</taxon>
        <taxon>Coemansia</taxon>
    </lineage>
</organism>
<dbReference type="EMBL" id="JANBUJ010002362">
    <property type="protein sequence ID" value="KAJ2764399.1"/>
    <property type="molecule type" value="Genomic_DNA"/>
</dbReference>
<sequence>MDVSEFRRRGKEAVDAIADYYESMADAAPLPTVEPGYLYKLVPREAPEEPEPFDDIIKDMETKIMPGVTHWQSGNFFGWYPCNSSFPGILGEMYSAMFNVVGFSWLSCPAATELETVVMDWLGRLLGLDSRFLSIKEDGTEGRGGGVIQGSASEAHVVAIIAAREMALARLRAQGVRDANQMGAKMVAYFSDQTHSSGEKAAAIVGCKTRAVASDSAFRLTKEALAAAVEEDRRAGLIPFFVCGTFGTTNTAAIDDLPGIADVAGAEQLWFHVDAAYAGAALACPEFRPLARGVERADSFNFNAHKWMLTNFDCSAMWVADSTHMVNALSIHREYLPRTKGSTTFTKDYRDWQVPLGRRFRALKLWFVLRTYGAAGIRAHIRRHVEWAKWLEAQLLADGRFEMVTPVVFGLAVFRIRPAALPAPTEDAANRANAELARRINADRRVFLLGTKLRGMDVLRPAIGSSHGTKANVELLLAVILEFASVVVADCARGE</sequence>
<keyword evidence="2" id="KW-1185">Reference proteome</keyword>
<accession>A0ACC1JNY6</accession>